<evidence type="ECO:0000313" key="2">
    <source>
        <dbReference type="Proteomes" id="UP000054564"/>
    </source>
</evidence>
<comment type="caution">
    <text evidence="1">The sequence shown here is derived from an EMBL/GenBank/DDBJ whole genome shotgun (WGS) entry which is preliminary data.</text>
</comment>
<reference evidence="2" key="1">
    <citation type="submission" date="2014-03" db="EMBL/GenBank/DDBJ databases">
        <title>The Genome Sequence of Puccinia striiformis f. sp. tritici PST-78.</title>
        <authorList>
            <consortium name="The Broad Institute Genome Sequencing Platform"/>
            <person name="Cuomo C."/>
            <person name="Hulbert S."/>
            <person name="Chen X."/>
            <person name="Walker B."/>
            <person name="Young S.K."/>
            <person name="Zeng Q."/>
            <person name="Gargeya S."/>
            <person name="Fitzgerald M."/>
            <person name="Haas B."/>
            <person name="Abouelleil A."/>
            <person name="Alvarado L."/>
            <person name="Arachchi H.M."/>
            <person name="Berlin A.M."/>
            <person name="Chapman S.B."/>
            <person name="Goldberg J."/>
            <person name="Griggs A."/>
            <person name="Gujja S."/>
            <person name="Hansen M."/>
            <person name="Howarth C."/>
            <person name="Imamovic A."/>
            <person name="Larimer J."/>
            <person name="McCowan C."/>
            <person name="Montmayeur A."/>
            <person name="Murphy C."/>
            <person name="Neiman D."/>
            <person name="Pearson M."/>
            <person name="Priest M."/>
            <person name="Roberts A."/>
            <person name="Saif S."/>
            <person name="Shea T."/>
            <person name="Sisk P."/>
            <person name="Sykes S."/>
            <person name="Wortman J."/>
            <person name="Nusbaum C."/>
            <person name="Birren B."/>
        </authorList>
    </citation>
    <scope>NUCLEOTIDE SEQUENCE [LARGE SCALE GENOMIC DNA]</scope>
    <source>
        <strain evidence="2">race PST-78</strain>
    </source>
</reference>
<dbReference type="PANTHER" id="PTHR33069">
    <property type="entry name" value="CHROMOSOME 7, WHOLE GENOME SHOTGUN SEQUENCE-RELATED"/>
    <property type="match status" value="1"/>
</dbReference>
<gene>
    <name evidence="1" type="ORF">PSTG_14238</name>
</gene>
<organism evidence="1 2">
    <name type="scientific">Puccinia striiformis f. sp. tritici PST-78</name>
    <dbReference type="NCBI Taxonomy" id="1165861"/>
    <lineage>
        <taxon>Eukaryota</taxon>
        <taxon>Fungi</taxon>
        <taxon>Dikarya</taxon>
        <taxon>Basidiomycota</taxon>
        <taxon>Pucciniomycotina</taxon>
        <taxon>Pucciniomycetes</taxon>
        <taxon>Pucciniales</taxon>
        <taxon>Pucciniaceae</taxon>
        <taxon>Puccinia</taxon>
    </lineage>
</organism>
<evidence type="ECO:0000313" key="1">
    <source>
        <dbReference type="EMBL" id="KNE92402.1"/>
    </source>
</evidence>
<name>A0A0L0UZC7_9BASI</name>
<proteinExistence type="predicted"/>
<dbReference type="Proteomes" id="UP000054564">
    <property type="component" value="Unassembled WGS sequence"/>
</dbReference>
<accession>A0A0L0UZC7</accession>
<dbReference type="PANTHER" id="PTHR33069:SF3">
    <property type="entry name" value="DYNEIN HEAVY CHAIN TAIL DOMAIN-CONTAINING PROTEIN"/>
    <property type="match status" value="1"/>
</dbReference>
<dbReference type="AlphaFoldDB" id="A0A0L0UZC7"/>
<keyword evidence="2" id="KW-1185">Reference proteome</keyword>
<sequence length="392" mass="45052">MVKSKVGRPSSESLNRKKELISQGFLNLNTKYDTNSNWDRFSSGDRLDQASWEAGIINLQASLLPSLRDQITCISRVMDLPGSRKYKGSKLGEISKLQSALDQTLSQFLSLSAVRDGQFLFMTAETEDRHSKHLKCFRVRGLKSKAIETTRSICLLFRDYSDLINRSRSDYVRLTPQFITGSTLSNSTAEVLDSITRIIKWLKGNELDNIQMDWEHHIANIDRSLGRVTRLLDPANYANEPDPGSPLEPPVELVRLTIPIIKLSRLFFRKLIESRKNRTTTQFFTTMSSQQIEALIQEGAHISDGIGDIWQTLRYERGYYEERLDGLLMGVLHQFDTVMRLIILYILPLIPQDPSSEQNLMAWLVDWNNLFLDANKRCIRAYETYGEMLRGY</sequence>
<protein>
    <submittedName>
        <fullName evidence="1">Uncharacterized protein</fullName>
    </submittedName>
</protein>
<dbReference type="EMBL" id="AJIL01000166">
    <property type="protein sequence ID" value="KNE92402.1"/>
    <property type="molecule type" value="Genomic_DNA"/>
</dbReference>